<keyword evidence="5 10" id="KW-0450">Lipoyl</keyword>
<dbReference type="Proteomes" id="UP000663852">
    <property type="component" value="Unassembled WGS sequence"/>
</dbReference>
<dbReference type="Pfam" id="PF00364">
    <property type="entry name" value="Biotin_lipoyl"/>
    <property type="match status" value="1"/>
</dbReference>
<dbReference type="SUPFAM" id="SSF51230">
    <property type="entry name" value="Single hybrid motif"/>
    <property type="match status" value="1"/>
</dbReference>
<dbReference type="PROSITE" id="PS50968">
    <property type="entry name" value="BIOTINYL_LIPOYL"/>
    <property type="match status" value="1"/>
</dbReference>
<gene>
    <name evidence="14" type="ORF">EDS130_LOCUS21296</name>
</gene>
<evidence type="ECO:0000256" key="4">
    <source>
        <dbReference type="ARBA" id="ARBA00022679"/>
    </source>
</evidence>
<evidence type="ECO:0000256" key="8">
    <source>
        <dbReference type="ARBA" id="ARBA00023315"/>
    </source>
</evidence>
<keyword evidence="6" id="KW-0809">Transit peptide</keyword>
<evidence type="ECO:0000256" key="1">
    <source>
        <dbReference type="ARBA" id="ARBA00001938"/>
    </source>
</evidence>
<feature type="domain" description="Peripheral subunit-binding (PSBD)" evidence="13">
    <location>
        <begin position="208"/>
        <end position="245"/>
    </location>
</feature>
<dbReference type="InterPro" id="IPR003016">
    <property type="entry name" value="2-oxoA_DH_lipoyl-BS"/>
</dbReference>
<dbReference type="PANTHER" id="PTHR43178">
    <property type="entry name" value="DIHYDROLIPOAMIDE ACETYLTRANSFERASE COMPONENT OF PYRUVATE DEHYDROGENASE COMPLEX"/>
    <property type="match status" value="1"/>
</dbReference>
<evidence type="ECO:0000259" key="12">
    <source>
        <dbReference type="PROSITE" id="PS50968"/>
    </source>
</evidence>
<dbReference type="GO" id="GO:0043754">
    <property type="term" value="F:dihydrolipoamide branched chain acyltransferase activity"/>
    <property type="evidence" value="ECO:0007669"/>
    <property type="project" value="UniProtKB-EC"/>
</dbReference>
<dbReference type="FunFam" id="2.40.50.100:FF:000013">
    <property type="entry name" value="Dihydrolipoamide acetyltransferase component of pyruvate dehydrogenase complex"/>
    <property type="match status" value="1"/>
</dbReference>
<feature type="compositionally biased region" description="Pro residues" evidence="11">
    <location>
        <begin position="251"/>
        <end position="262"/>
    </location>
</feature>
<dbReference type="Pfam" id="PF00198">
    <property type="entry name" value="2-oxoacid_dh"/>
    <property type="match status" value="1"/>
</dbReference>
<dbReference type="InterPro" id="IPR000089">
    <property type="entry name" value="Biotin_lipoyl"/>
</dbReference>
<comment type="subcellular location">
    <subcellularLocation>
        <location evidence="2">Mitochondrion matrix</location>
    </subcellularLocation>
</comment>
<keyword evidence="8 10" id="KW-0012">Acyltransferase</keyword>
<dbReference type="InterPro" id="IPR050743">
    <property type="entry name" value="2-oxoacid_DH_E2_comp"/>
</dbReference>
<evidence type="ECO:0000313" key="15">
    <source>
        <dbReference type="Proteomes" id="UP000663852"/>
    </source>
</evidence>
<dbReference type="PROSITE" id="PS00189">
    <property type="entry name" value="LIPOYL"/>
    <property type="match status" value="1"/>
</dbReference>
<evidence type="ECO:0000256" key="2">
    <source>
        <dbReference type="ARBA" id="ARBA00004305"/>
    </source>
</evidence>
<keyword evidence="4 10" id="KW-0808">Transferase</keyword>
<dbReference type="InterPro" id="IPR001078">
    <property type="entry name" value="2-oxoacid_DH_actylTfrase"/>
</dbReference>
<evidence type="ECO:0000313" key="14">
    <source>
        <dbReference type="EMBL" id="CAF1125631.1"/>
    </source>
</evidence>
<evidence type="ECO:0000256" key="5">
    <source>
        <dbReference type="ARBA" id="ARBA00022823"/>
    </source>
</evidence>
<dbReference type="InterPro" id="IPR023213">
    <property type="entry name" value="CAT-like_dom_sf"/>
</dbReference>
<dbReference type="InterPro" id="IPR004167">
    <property type="entry name" value="PSBD"/>
</dbReference>
<evidence type="ECO:0000256" key="11">
    <source>
        <dbReference type="SAM" id="MobiDB-lite"/>
    </source>
</evidence>
<protein>
    <recommendedName>
        <fullName evidence="10">Dihydrolipoamide acetyltransferase component of pyruvate dehydrogenase complex</fullName>
        <ecNumber evidence="10">2.3.1.-</ecNumber>
    </recommendedName>
</protein>
<dbReference type="GO" id="GO:0005759">
    <property type="term" value="C:mitochondrial matrix"/>
    <property type="evidence" value="ECO:0007669"/>
    <property type="project" value="UniProtKB-SubCell"/>
</dbReference>
<dbReference type="GO" id="GO:0005829">
    <property type="term" value="C:cytosol"/>
    <property type="evidence" value="ECO:0007669"/>
    <property type="project" value="UniProtKB-ARBA"/>
</dbReference>
<comment type="catalytic activity">
    <reaction evidence="9">
        <text>N(6)-[(R)-dihydrolipoyl]-L-lysyl-[protein] + 2-methylpropanoyl-CoA = N(6)-[(R)-S(8)-2-methylpropanoyldihydrolipoyl]-L-lysyl-[protein] + CoA</text>
        <dbReference type="Rhea" id="RHEA:18865"/>
        <dbReference type="Rhea" id="RHEA-COMP:10475"/>
        <dbReference type="Rhea" id="RHEA-COMP:10497"/>
        <dbReference type="ChEBI" id="CHEBI:57287"/>
        <dbReference type="ChEBI" id="CHEBI:57338"/>
        <dbReference type="ChEBI" id="CHEBI:83100"/>
        <dbReference type="ChEBI" id="CHEBI:83142"/>
        <dbReference type="EC" id="2.3.1.168"/>
    </reaction>
    <physiologicalReaction direction="left-to-right" evidence="9">
        <dbReference type="Rhea" id="RHEA:18866"/>
    </physiologicalReaction>
</comment>
<evidence type="ECO:0000256" key="9">
    <source>
        <dbReference type="ARBA" id="ARBA00051775"/>
    </source>
</evidence>
<evidence type="ECO:0000256" key="6">
    <source>
        <dbReference type="ARBA" id="ARBA00022946"/>
    </source>
</evidence>
<dbReference type="PANTHER" id="PTHR43178:SF5">
    <property type="entry name" value="LIPOAMIDE ACYLTRANSFERASE COMPONENT OF BRANCHED-CHAIN ALPHA-KETO ACID DEHYDROGENASE COMPLEX, MITOCHONDRIAL"/>
    <property type="match status" value="1"/>
</dbReference>
<name>A0A814QXU2_ADIRI</name>
<dbReference type="FunFam" id="3.30.559.10:FF:000027">
    <property type="entry name" value="Dihydrolipoamide acetyltransferase component of pyruvate dehydrogenase complex"/>
    <property type="match status" value="1"/>
</dbReference>
<dbReference type="OrthoDB" id="202158at2759"/>
<dbReference type="GO" id="GO:0031405">
    <property type="term" value="F:lipoic acid binding"/>
    <property type="evidence" value="ECO:0007669"/>
    <property type="project" value="TreeGrafter"/>
</dbReference>
<keyword evidence="7" id="KW-0496">Mitochondrion</keyword>
<accession>A0A814QXU2</accession>
<dbReference type="Pfam" id="PF02817">
    <property type="entry name" value="E3_binding"/>
    <property type="match status" value="1"/>
</dbReference>
<dbReference type="CDD" id="cd06849">
    <property type="entry name" value="lipoyl_domain"/>
    <property type="match status" value="1"/>
</dbReference>
<dbReference type="EMBL" id="CAJNOJ010000107">
    <property type="protein sequence ID" value="CAF1125631.1"/>
    <property type="molecule type" value="Genomic_DNA"/>
</dbReference>
<dbReference type="Gene3D" id="3.30.559.10">
    <property type="entry name" value="Chloramphenicol acetyltransferase-like domain"/>
    <property type="match status" value="1"/>
</dbReference>
<comment type="cofactor">
    <cofactor evidence="1 10">
        <name>(R)-lipoate</name>
        <dbReference type="ChEBI" id="CHEBI:83088"/>
    </cofactor>
</comment>
<reference evidence="14" key="1">
    <citation type="submission" date="2021-02" db="EMBL/GenBank/DDBJ databases">
        <authorList>
            <person name="Nowell W R."/>
        </authorList>
    </citation>
    <scope>NUCLEOTIDE SEQUENCE</scope>
</reference>
<dbReference type="InterPro" id="IPR036625">
    <property type="entry name" value="E3-bd_dom_sf"/>
</dbReference>
<comment type="similarity">
    <text evidence="3 10">Belongs to the 2-oxoacid dehydrogenase family.</text>
</comment>
<proteinExistence type="inferred from homology"/>
<dbReference type="EC" id="2.3.1.-" evidence="10"/>
<evidence type="ECO:0000259" key="13">
    <source>
        <dbReference type="PROSITE" id="PS51826"/>
    </source>
</evidence>
<dbReference type="PROSITE" id="PS51826">
    <property type="entry name" value="PSBD"/>
    <property type="match status" value="1"/>
</dbReference>
<dbReference type="AlphaFoldDB" id="A0A814QXU2"/>
<organism evidence="14 15">
    <name type="scientific">Adineta ricciae</name>
    <name type="common">Rotifer</name>
    <dbReference type="NCBI Taxonomy" id="249248"/>
    <lineage>
        <taxon>Eukaryota</taxon>
        <taxon>Metazoa</taxon>
        <taxon>Spiralia</taxon>
        <taxon>Gnathifera</taxon>
        <taxon>Rotifera</taxon>
        <taxon>Eurotatoria</taxon>
        <taxon>Bdelloidea</taxon>
        <taxon>Adinetida</taxon>
        <taxon>Adinetidae</taxon>
        <taxon>Adineta</taxon>
    </lineage>
</organism>
<dbReference type="Gene3D" id="2.40.50.100">
    <property type="match status" value="1"/>
</dbReference>
<dbReference type="InterPro" id="IPR011053">
    <property type="entry name" value="Single_hybrid_motif"/>
</dbReference>
<evidence type="ECO:0000256" key="10">
    <source>
        <dbReference type="RuleBase" id="RU003423"/>
    </source>
</evidence>
<comment type="caution">
    <text evidence="14">The sequence shown here is derived from an EMBL/GenBank/DDBJ whole genome shotgun (WGS) entry which is preliminary data.</text>
</comment>
<dbReference type="Gene3D" id="4.10.320.10">
    <property type="entry name" value="E3-binding domain"/>
    <property type="match status" value="1"/>
</dbReference>
<evidence type="ECO:0000256" key="3">
    <source>
        <dbReference type="ARBA" id="ARBA00007317"/>
    </source>
</evidence>
<dbReference type="SUPFAM" id="SSF52777">
    <property type="entry name" value="CoA-dependent acyltransferases"/>
    <property type="match status" value="1"/>
</dbReference>
<evidence type="ECO:0000256" key="7">
    <source>
        <dbReference type="ARBA" id="ARBA00023128"/>
    </source>
</evidence>
<dbReference type="FunFam" id="4.10.320.10:FF:000002">
    <property type="entry name" value="Dihydrolipoamide acetyltransferase component of pyruvate dehydrogenase complex"/>
    <property type="match status" value="1"/>
</dbReference>
<dbReference type="SUPFAM" id="SSF47005">
    <property type="entry name" value="Peripheral subunit-binding domain of 2-oxo acid dehydrogenase complex"/>
    <property type="match status" value="1"/>
</dbReference>
<feature type="region of interest" description="Disordered" evidence="11">
    <location>
        <begin position="244"/>
        <end position="282"/>
    </location>
</feature>
<feature type="domain" description="Lipoyl-binding" evidence="12">
    <location>
        <begin position="98"/>
        <end position="173"/>
    </location>
</feature>
<sequence>MFHFCFIKEIQNTSRSHSIRFRLRTMLTRYAYHNAALRCVTYSLHMLKRPSPLSYQAVSSIHSLEKRTANVPNTLKTNSVSHFGSRPFSLSISRLSSVVQFKLADIGEGIREVEVKEWYVNVGDQVKQFDKICEVQSDKANVTITSRYDGTIAKLHYNVNDTAKVGEPLVDIRIEHGVDVPATKTAPEVAQEPVATQIEDKSSLSNILATPAVRRMAKDLQISLSDVQGSGKDGRILKEDLLNHKSSASKPPSPSKASPPSPAIVKQAPTPKPRPTTATVADRNEPIKGIRKAMVKTMTQANAVPHFTYCDEYDLSQLVKLRKQLKKQNKDIKMSYLPFIIKACSHALTNYPILNAHVDAKCETITYKGSHNIGIAMDTKDGLLVPNIKNVQQLTISQIASELSRLQQLGKAGKLSTDDLTGGTFSLSNIGAIGGTYAVPVLLLPEVAIGALGKIVRRLVPDEEEDGDSSSSSSDEEYCSYSIRSMMSVSWSADHRVIDGATMARFSNELKYLLENPLQLLINQ</sequence>
<dbReference type="GO" id="GO:0016407">
    <property type="term" value="F:acetyltransferase activity"/>
    <property type="evidence" value="ECO:0007669"/>
    <property type="project" value="TreeGrafter"/>
</dbReference>